<dbReference type="PANTHER" id="PTHR13780">
    <property type="entry name" value="AMP-ACTIVATED PROTEIN KINASE, GAMMA REGULATORY SUBUNIT"/>
    <property type="match status" value="1"/>
</dbReference>
<keyword evidence="2" id="KW-0129">CBS domain</keyword>
<evidence type="ECO:0000313" key="4">
    <source>
        <dbReference type="EMBL" id="KAG9321624.1"/>
    </source>
</evidence>
<dbReference type="InterPro" id="IPR050511">
    <property type="entry name" value="AMPK_gamma/SDS23_families"/>
</dbReference>
<dbReference type="InterPro" id="IPR046342">
    <property type="entry name" value="CBS_dom_sf"/>
</dbReference>
<accession>A0A9P8CWZ6</accession>
<dbReference type="PANTHER" id="PTHR13780:SF128">
    <property type="entry name" value="CBS DOMAIN-CONTAINING PROTEIN"/>
    <property type="match status" value="1"/>
</dbReference>
<evidence type="ECO:0000256" key="2">
    <source>
        <dbReference type="ARBA" id="ARBA00023122"/>
    </source>
</evidence>
<comment type="caution">
    <text evidence="4">The sequence shown here is derived from an EMBL/GenBank/DDBJ whole genome shotgun (WGS) entry which is preliminary data.</text>
</comment>
<evidence type="ECO:0000256" key="1">
    <source>
        <dbReference type="ARBA" id="ARBA00022737"/>
    </source>
</evidence>
<organism evidence="4 5">
    <name type="scientific">Mortierella alpina</name>
    <name type="common">Oleaginous fungus</name>
    <name type="synonym">Mortierella renispora</name>
    <dbReference type="NCBI Taxonomy" id="64518"/>
    <lineage>
        <taxon>Eukaryota</taxon>
        <taxon>Fungi</taxon>
        <taxon>Fungi incertae sedis</taxon>
        <taxon>Mucoromycota</taxon>
        <taxon>Mortierellomycotina</taxon>
        <taxon>Mortierellomycetes</taxon>
        <taxon>Mortierellales</taxon>
        <taxon>Mortierellaceae</taxon>
        <taxon>Mortierella</taxon>
    </lineage>
</organism>
<dbReference type="Gene3D" id="3.10.580.10">
    <property type="entry name" value="CBS-domain"/>
    <property type="match status" value="2"/>
</dbReference>
<dbReference type="EMBL" id="JAIFTL010000193">
    <property type="protein sequence ID" value="KAG9321624.1"/>
    <property type="molecule type" value="Genomic_DNA"/>
</dbReference>
<dbReference type="Proteomes" id="UP000717515">
    <property type="component" value="Unassembled WGS sequence"/>
</dbReference>
<reference evidence="4" key="1">
    <citation type="submission" date="2021-07" db="EMBL/GenBank/DDBJ databases">
        <title>Draft genome of Mortierella alpina, strain LL118, isolated from an aspen leaf litter sample.</title>
        <authorList>
            <person name="Yang S."/>
            <person name="Vinatzer B.A."/>
        </authorList>
    </citation>
    <scope>NUCLEOTIDE SEQUENCE</scope>
    <source>
        <strain evidence="4">LL118</strain>
    </source>
</reference>
<dbReference type="Pfam" id="PF00571">
    <property type="entry name" value="CBS"/>
    <property type="match status" value="1"/>
</dbReference>
<keyword evidence="1" id="KW-0677">Repeat</keyword>
<proteinExistence type="predicted"/>
<name>A0A9P8CWZ6_MORAP</name>
<evidence type="ECO:0000259" key="3">
    <source>
        <dbReference type="Pfam" id="PF00571"/>
    </source>
</evidence>
<evidence type="ECO:0000313" key="5">
    <source>
        <dbReference type="Proteomes" id="UP000717515"/>
    </source>
</evidence>
<protein>
    <recommendedName>
        <fullName evidence="3">CBS domain-containing protein</fullName>
    </recommendedName>
</protein>
<dbReference type="SUPFAM" id="SSF54631">
    <property type="entry name" value="CBS-domain pair"/>
    <property type="match status" value="2"/>
</dbReference>
<dbReference type="InterPro" id="IPR000644">
    <property type="entry name" value="CBS_dom"/>
</dbReference>
<sequence length="351" mass="38803">MSSQHAKFLATQTVANVLSTKKQDHALIDIHVTATVEKVFETLLSNGNMGLIHIHNGRIHILSVPVYRNFNGVKDYVAIIDTYDLLSAMEERGFAVESGTTPDTEFLTMPVAILVGMTKSSSKLWTCEPTLPLTQLIELFTKHRVHRVLVLEEIPVRTDAVDNEDGSVEEEPRQQPKGRLLSQTDVVRFLLEHNHELGPILDTNAEQVAGHALQYADEYLDPTSADKLKHAPASITINSQAWTAFQTMSRTHASCVAIVDSNGALVAEMSAADLRGVNPNRIQDLNRPCLVYLKTSQGSLKRPLSSRVKFSLGQLLSGVVRNHGHRSWLVDEDDKPVGCITLSDILSVFLE</sequence>
<feature type="domain" description="CBS" evidence="3">
    <location>
        <begin position="321"/>
        <end position="350"/>
    </location>
</feature>
<gene>
    <name evidence="4" type="ORF">KVV02_006728</name>
</gene>
<dbReference type="AlphaFoldDB" id="A0A9P8CWZ6"/>